<keyword evidence="2" id="KW-1185">Reference proteome</keyword>
<dbReference type="STRING" id="497964.CfE428DRAFT_3811"/>
<proteinExistence type="predicted"/>
<dbReference type="PROSITE" id="PS51318">
    <property type="entry name" value="TAT"/>
    <property type="match status" value="1"/>
</dbReference>
<dbReference type="AlphaFoldDB" id="B4D4H3"/>
<dbReference type="PANTHER" id="PTHR43737">
    <property type="entry name" value="BLL7424 PROTEIN"/>
    <property type="match status" value="1"/>
</dbReference>
<sequence precursor="true">MNNKSRRDFLQLCGLAGLGVAAPVWFPTLSRAASEELAAYDGPYYVVFNAAGGWDTTYLMDPKGINGINRLYKDGDILTHGNHKFAPTAGKFQVGMSNEDFYAEFGSELLVINGLDYSVNNHSPGARYMATGKLDSDAYPTFAALAAACKGPTCPLAFLTFGNYSNTGNLVAMSRIPYLPSLAKVANADSIEGNLRMPYEDDFVVDRIQRALKEQIDQRVADTLLPRVERAQSMLYAAQMNSQSLQRITPFIPAKIPKERLSQQAEIALAAFKAGVCVSANISIGQFDSHNNNDVDQMKLIPEFLAGIAYFLRRAEELKIREKLVVIVQSEMGRTPNYNNGNGKDHWSIGSAMILGPGIRGNRVIGATDEKQFAVPVVPDTLACDAAKGLRIRPEHIHTELRVLAGIADHPMSKKFPLGVVEKDRLKGLWGAES</sequence>
<dbReference type="EMBL" id="ABVL01000011">
    <property type="protein sequence ID" value="EDY18774.1"/>
    <property type="molecule type" value="Genomic_DNA"/>
</dbReference>
<accession>B4D4H3</accession>
<dbReference type="InterPro" id="IPR019546">
    <property type="entry name" value="TAT_signal_bac_arc"/>
</dbReference>
<dbReference type="InterPro" id="IPR010869">
    <property type="entry name" value="DUF1501"/>
</dbReference>
<dbReference type="Proteomes" id="UP000005824">
    <property type="component" value="Unassembled WGS sequence"/>
</dbReference>
<organism evidence="1 2">
    <name type="scientific">Chthoniobacter flavus Ellin428</name>
    <dbReference type="NCBI Taxonomy" id="497964"/>
    <lineage>
        <taxon>Bacteria</taxon>
        <taxon>Pseudomonadati</taxon>
        <taxon>Verrucomicrobiota</taxon>
        <taxon>Spartobacteria</taxon>
        <taxon>Chthoniobacterales</taxon>
        <taxon>Chthoniobacteraceae</taxon>
        <taxon>Chthoniobacter</taxon>
    </lineage>
</organism>
<protein>
    <recommendedName>
        <fullName evidence="3">Tat (Twin-arginine translocation) pathway signal sequence domain protein</fullName>
    </recommendedName>
</protein>
<gene>
    <name evidence="1" type="ORF">CfE428DRAFT_3811</name>
</gene>
<dbReference type="Pfam" id="PF07394">
    <property type="entry name" value="DUF1501"/>
    <property type="match status" value="1"/>
</dbReference>
<evidence type="ECO:0008006" key="3">
    <source>
        <dbReference type="Google" id="ProtNLM"/>
    </source>
</evidence>
<dbReference type="InterPro" id="IPR006311">
    <property type="entry name" value="TAT_signal"/>
</dbReference>
<comment type="caution">
    <text evidence="1">The sequence shown here is derived from an EMBL/GenBank/DDBJ whole genome shotgun (WGS) entry which is preliminary data.</text>
</comment>
<name>B4D4H3_9BACT</name>
<dbReference type="eggNOG" id="COG4102">
    <property type="taxonomic scope" value="Bacteria"/>
</dbReference>
<evidence type="ECO:0000313" key="2">
    <source>
        <dbReference type="Proteomes" id="UP000005824"/>
    </source>
</evidence>
<dbReference type="InParanoid" id="B4D4H3"/>
<reference evidence="1 2" key="1">
    <citation type="journal article" date="2011" name="J. Bacteriol.">
        <title>Genome sequence of Chthoniobacter flavus Ellin428, an aerobic heterotrophic soil bacterium.</title>
        <authorList>
            <person name="Kant R."/>
            <person name="van Passel M.W."/>
            <person name="Palva A."/>
            <person name="Lucas S."/>
            <person name="Lapidus A."/>
            <person name="Glavina Del Rio T."/>
            <person name="Dalin E."/>
            <person name="Tice H."/>
            <person name="Bruce D."/>
            <person name="Goodwin L."/>
            <person name="Pitluck S."/>
            <person name="Larimer F.W."/>
            <person name="Land M.L."/>
            <person name="Hauser L."/>
            <person name="Sangwan P."/>
            <person name="de Vos W.M."/>
            <person name="Janssen P.H."/>
            <person name="Smidt H."/>
        </authorList>
    </citation>
    <scope>NUCLEOTIDE SEQUENCE [LARGE SCALE GENOMIC DNA]</scope>
    <source>
        <strain evidence="1 2">Ellin428</strain>
    </source>
</reference>
<dbReference type="NCBIfam" id="TIGR01409">
    <property type="entry name" value="TAT_signal_seq"/>
    <property type="match status" value="1"/>
</dbReference>
<evidence type="ECO:0000313" key="1">
    <source>
        <dbReference type="EMBL" id="EDY18774.1"/>
    </source>
</evidence>
<dbReference type="PANTHER" id="PTHR43737:SF1">
    <property type="entry name" value="DUF1501 DOMAIN-CONTAINING PROTEIN"/>
    <property type="match status" value="1"/>
</dbReference>
<dbReference type="RefSeq" id="WP_006981136.1">
    <property type="nucleotide sequence ID" value="NZ_ABVL01000011.1"/>
</dbReference>